<evidence type="ECO:0000256" key="2">
    <source>
        <dbReference type="SAM" id="MobiDB-lite"/>
    </source>
</evidence>
<feature type="domain" description="Kinesin motor" evidence="3">
    <location>
        <begin position="14"/>
        <end position="77"/>
    </location>
</feature>
<name>A0A0L0FHJ6_9EUKA</name>
<gene>
    <name evidence="4" type="ORF">SARC_11241</name>
</gene>
<dbReference type="AlphaFoldDB" id="A0A0L0FHJ6"/>
<evidence type="ECO:0000313" key="4">
    <source>
        <dbReference type="EMBL" id="KNC76252.1"/>
    </source>
</evidence>
<keyword evidence="5" id="KW-1185">Reference proteome</keyword>
<sequence>MVASGNDDGSSESNVQVSVRCRGRSESEKKGGHTNVVKCNARVNNTVDVLCPNALTATFAFDQVFGPNTAQVCIFVD</sequence>
<dbReference type="Proteomes" id="UP000054560">
    <property type="component" value="Unassembled WGS sequence"/>
</dbReference>
<feature type="compositionally biased region" description="Polar residues" evidence="2">
    <location>
        <begin position="7"/>
        <end position="17"/>
    </location>
</feature>
<evidence type="ECO:0000313" key="5">
    <source>
        <dbReference type="Proteomes" id="UP000054560"/>
    </source>
</evidence>
<dbReference type="GeneID" id="25911745"/>
<proteinExistence type="inferred from homology"/>
<evidence type="ECO:0000256" key="1">
    <source>
        <dbReference type="PROSITE-ProRule" id="PRU00283"/>
    </source>
</evidence>
<dbReference type="Gene3D" id="3.40.850.10">
    <property type="entry name" value="Kinesin motor domain"/>
    <property type="match status" value="1"/>
</dbReference>
<dbReference type="EMBL" id="KQ243182">
    <property type="protein sequence ID" value="KNC76252.1"/>
    <property type="molecule type" value="Genomic_DNA"/>
</dbReference>
<dbReference type="GO" id="GO:0003777">
    <property type="term" value="F:microtubule motor activity"/>
    <property type="evidence" value="ECO:0007669"/>
    <property type="project" value="InterPro"/>
</dbReference>
<dbReference type="SUPFAM" id="SSF52540">
    <property type="entry name" value="P-loop containing nucleoside triphosphate hydrolases"/>
    <property type="match status" value="1"/>
</dbReference>
<feature type="non-terminal residue" evidence="4">
    <location>
        <position position="77"/>
    </location>
</feature>
<accession>A0A0L0FHJ6</accession>
<comment type="similarity">
    <text evidence="1">Belongs to the TRAFAC class myosin-kinesin ATPase superfamily. Kinesin family.</text>
</comment>
<dbReference type="RefSeq" id="XP_014150154.1">
    <property type="nucleotide sequence ID" value="XM_014294679.1"/>
</dbReference>
<dbReference type="GO" id="GO:0005524">
    <property type="term" value="F:ATP binding"/>
    <property type="evidence" value="ECO:0007669"/>
    <property type="project" value="InterPro"/>
</dbReference>
<feature type="region of interest" description="Disordered" evidence="2">
    <location>
        <begin position="1"/>
        <end position="32"/>
    </location>
</feature>
<dbReference type="GO" id="GO:0008017">
    <property type="term" value="F:microtubule binding"/>
    <property type="evidence" value="ECO:0007669"/>
    <property type="project" value="InterPro"/>
</dbReference>
<evidence type="ECO:0000259" key="3">
    <source>
        <dbReference type="PROSITE" id="PS50067"/>
    </source>
</evidence>
<reference evidence="4 5" key="1">
    <citation type="submission" date="2011-02" db="EMBL/GenBank/DDBJ databases">
        <title>The Genome Sequence of Sphaeroforma arctica JP610.</title>
        <authorList>
            <consortium name="The Broad Institute Genome Sequencing Platform"/>
            <person name="Russ C."/>
            <person name="Cuomo C."/>
            <person name="Young S.K."/>
            <person name="Zeng Q."/>
            <person name="Gargeya S."/>
            <person name="Alvarado L."/>
            <person name="Berlin A."/>
            <person name="Chapman S.B."/>
            <person name="Chen Z."/>
            <person name="Freedman E."/>
            <person name="Gellesch M."/>
            <person name="Goldberg J."/>
            <person name="Griggs A."/>
            <person name="Gujja S."/>
            <person name="Heilman E."/>
            <person name="Heiman D."/>
            <person name="Howarth C."/>
            <person name="Mehta T."/>
            <person name="Neiman D."/>
            <person name="Pearson M."/>
            <person name="Roberts A."/>
            <person name="Saif S."/>
            <person name="Shea T."/>
            <person name="Shenoy N."/>
            <person name="Sisk P."/>
            <person name="Stolte C."/>
            <person name="Sykes S."/>
            <person name="White J."/>
            <person name="Yandava C."/>
            <person name="Burger G."/>
            <person name="Gray M.W."/>
            <person name="Holland P.W.H."/>
            <person name="King N."/>
            <person name="Lang F.B.F."/>
            <person name="Roger A.J."/>
            <person name="Ruiz-Trillo I."/>
            <person name="Haas B."/>
            <person name="Nusbaum C."/>
            <person name="Birren B."/>
        </authorList>
    </citation>
    <scope>NUCLEOTIDE SEQUENCE [LARGE SCALE GENOMIC DNA]</scope>
    <source>
        <strain evidence="4 5">JP610</strain>
    </source>
</reference>
<dbReference type="InterPro" id="IPR001752">
    <property type="entry name" value="Kinesin_motor_dom"/>
</dbReference>
<dbReference type="InterPro" id="IPR027417">
    <property type="entry name" value="P-loop_NTPase"/>
</dbReference>
<comment type="caution">
    <text evidence="1">Lacks conserved residue(s) required for the propagation of feature annotation.</text>
</comment>
<organism evidence="4 5">
    <name type="scientific">Sphaeroforma arctica JP610</name>
    <dbReference type="NCBI Taxonomy" id="667725"/>
    <lineage>
        <taxon>Eukaryota</taxon>
        <taxon>Ichthyosporea</taxon>
        <taxon>Ichthyophonida</taxon>
        <taxon>Sphaeroforma</taxon>
    </lineage>
</organism>
<dbReference type="PROSITE" id="PS50067">
    <property type="entry name" value="KINESIN_MOTOR_2"/>
    <property type="match status" value="1"/>
</dbReference>
<dbReference type="InterPro" id="IPR036961">
    <property type="entry name" value="Kinesin_motor_dom_sf"/>
</dbReference>
<dbReference type="GO" id="GO:0007018">
    <property type="term" value="P:microtubule-based movement"/>
    <property type="evidence" value="ECO:0007669"/>
    <property type="project" value="InterPro"/>
</dbReference>
<protein>
    <recommendedName>
        <fullName evidence="3">Kinesin motor domain-containing protein</fullName>
    </recommendedName>
</protein>